<name>A0A0A9H6R1_ARUDO</name>
<organism evidence="1">
    <name type="scientific">Arundo donax</name>
    <name type="common">Giant reed</name>
    <name type="synonym">Donax arundinaceus</name>
    <dbReference type="NCBI Taxonomy" id="35708"/>
    <lineage>
        <taxon>Eukaryota</taxon>
        <taxon>Viridiplantae</taxon>
        <taxon>Streptophyta</taxon>
        <taxon>Embryophyta</taxon>
        <taxon>Tracheophyta</taxon>
        <taxon>Spermatophyta</taxon>
        <taxon>Magnoliopsida</taxon>
        <taxon>Liliopsida</taxon>
        <taxon>Poales</taxon>
        <taxon>Poaceae</taxon>
        <taxon>PACMAD clade</taxon>
        <taxon>Arundinoideae</taxon>
        <taxon>Arundineae</taxon>
        <taxon>Arundo</taxon>
    </lineage>
</organism>
<dbReference type="EMBL" id="GBRH01169338">
    <property type="protein sequence ID" value="JAE28558.1"/>
    <property type="molecule type" value="Transcribed_RNA"/>
</dbReference>
<accession>A0A0A9H6R1</accession>
<reference evidence="1" key="2">
    <citation type="journal article" date="2015" name="Data Brief">
        <title>Shoot transcriptome of the giant reed, Arundo donax.</title>
        <authorList>
            <person name="Barrero R.A."/>
            <person name="Guerrero F.D."/>
            <person name="Moolhuijzen P."/>
            <person name="Goolsby J.A."/>
            <person name="Tidwell J."/>
            <person name="Bellgard S.E."/>
            <person name="Bellgard M.I."/>
        </authorList>
    </citation>
    <scope>NUCLEOTIDE SEQUENCE</scope>
    <source>
        <tissue evidence="1">Shoot tissue taken approximately 20 cm above the soil surface</tissue>
    </source>
</reference>
<evidence type="ECO:0000313" key="1">
    <source>
        <dbReference type="EMBL" id="JAE28558.1"/>
    </source>
</evidence>
<sequence>MIECIESGRPEASAEAEF</sequence>
<proteinExistence type="predicted"/>
<protein>
    <submittedName>
        <fullName evidence="1">Uncharacterized protein</fullName>
    </submittedName>
</protein>
<reference evidence="1" key="1">
    <citation type="submission" date="2014-09" db="EMBL/GenBank/DDBJ databases">
        <authorList>
            <person name="Magalhaes I.L.F."/>
            <person name="Oliveira U."/>
            <person name="Santos F.R."/>
            <person name="Vidigal T.H.D.A."/>
            <person name="Brescovit A.D."/>
            <person name="Santos A.J."/>
        </authorList>
    </citation>
    <scope>NUCLEOTIDE SEQUENCE</scope>
    <source>
        <tissue evidence="1">Shoot tissue taken approximately 20 cm above the soil surface</tissue>
    </source>
</reference>
<dbReference type="AlphaFoldDB" id="A0A0A9H6R1"/>